<evidence type="ECO:0000313" key="2">
    <source>
        <dbReference type="Proteomes" id="UP000007875"/>
    </source>
</evidence>
<reference evidence="1" key="3">
    <citation type="submission" date="2025-09" db="UniProtKB">
        <authorList>
            <consortium name="Ensembl"/>
        </authorList>
    </citation>
    <scope>IDENTIFICATION</scope>
</reference>
<name>H2YIV3_CIOSA</name>
<protein>
    <submittedName>
        <fullName evidence="1">Uncharacterized protein</fullName>
    </submittedName>
</protein>
<accession>H2YIV3</accession>
<keyword evidence="2" id="KW-1185">Reference proteome</keyword>
<dbReference type="AlphaFoldDB" id="H2YIV3"/>
<organism evidence="1 2">
    <name type="scientific">Ciona savignyi</name>
    <name type="common">Pacific transparent sea squirt</name>
    <dbReference type="NCBI Taxonomy" id="51511"/>
    <lineage>
        <taxon>Eukaryota</taxon>
        <taxon>Metazoa</taxon>
        <taxon>Chordata</taxon>
        <taxon>Tunicata</taxon>
        <taxon>Ascidiacea</taxon>
        <taxon>Phlebobranchia</taxon>
        <taxon>Cionidae</taxon>
        <taxon>Ciona</taxon>
    </lineage>
</organism>
<evidence type="ECO:0000313" key="1">
    <source>
        <dbReference type="Ensembl" id="ENSCSAVP00000005252.1"/>
    </source>
</evidence>
<reference evidence="2" key="1">
    <citation type="submission" date="2003-08" db="EMBL/GenBank/DDBJ databases">
        <authorList>
            <person name="Birren B."/>
            <person name="Nusbaum C."/>
            <person name="Abebe A."/>
            <person name="Abouelleil A."/>
            <person name="Adekoya E."/>
            <person name="Ait-zahra M."/>
            <person name="Allen N."/>
            <person name="Allen T."/>
            <person name="An P."/>
            <person name="Anderson M."/>
            <person name="Anderson S."/>
            <person name="Arachchi H."/>
            <person name="Armbruster J."/>
            <person name="Bachantsang P."/>
            <person name="Baldwin J."/>
            <person name="Barry A."/>
            <person name="Bayul T."/>
            <person name="Blitshsteyn B."/>
            <person name="Bloom T."/>
            <person name="Blye J."/>
            <person name="Boguslavskiy L."/>
            <person name="Borowsky M."/>
            <person name="Boukhgalter B."/>
            <person name="Brunache A."/>
            <person name="Butler J."/>
            <person name="Calixte N."/>
            <person name="Calvo S."/>
            <person name="Camarata J."/>
            <person name="Campo K."/>
            <person name="Chang J."/>
            <person name="Cheshatsang Y."/>
            <person name="Citroen M."/>
            <person name="Collymore A."/>
            <person name="Considine T."/>
            <person name="Cook A."/>
            <person name="Cooke P."/>
            <person name="Corum B."/>
            <person name="Cuomo C."/>
            <person name="David R."/>
            <person name="Dawoe T."/>
            <person name="Degray S."/>
            <person name="Dodge S."/>
            <person name="Dooley K."/>
            <person name="Dorje P."/>
            <person name="Dorjee K."/>
            <person name="Dorris L."/>
            <person name="Duffey N."/>
            <person name="Dupes A."/>
            <person name="Elkins T."/>
            <person name="Engels R."/>
            <person name="Erickson J."/>
            <person name="Farina A."/>
            <person name="Faro S."/>
            <person name="Ferreira P."/>
            <person name="Fischer H."/>
            <person name="Fitzgerald M."/>
            <person name="Foley K."/>
            <person name="Gage D."/>
            <person name="Galagan J."/>
            <person name="Gearin G."/>
            <person name="Gnerre S."/>
            <person name="Gnirke A."/>
            <person name="Goyette A."/>
            <person name="Graham J."/>
            <person name="Grandbois E."/>
            <person name="Gyaltsen K."/>
            <person name="Hafez N."/>
            <person name="Hagopian D."/>
            <person name="Hagos B."/>
            <person name="Hall J."/>
            <person name="Hatcher B."/>
            <person name="Heller A."/>
            <person name="Higgins H."/>
            <person name="Honan T."/>
            <person name="Horn A."/>
            <person name="Houde N."/>
            <person name="Hughes L."/>
            <person name="Hulme W."/>
            <person name="Husby E."/>
            <person name="Iliev I."/>
            <person name="Jaffe D."/>
            <person name="Jones C."/>
            <person name="Kamal M."/>
            <person name="Kamat A."/>
            <person name="Kamvysselis M."/>
            <person name="Karlsson E."/>
            <person name="Kells C."/>
            <person name="Kieu A."/>
            <person name="Kisner P."/>
            <person name="Kodira C."/>
            <person name="Kulbokas E."/>
            <person name="Labutti K."/>
            <person name="Lama D."/>
            <person name="Landers T."/>
            <person name="Leger J."/>
            <person name="Levine S."/>
            <person name="Lewis D."/>
            <person name="Lewis T."/>
            <person name="Lindblad-toh K."/>
            <person name="Liu X."/>
            <person name="Lokyitsang T."/>
            <person name="Lokyitsang Y."/>
            <person name="Lucien O."/>
            <person name="Lui A."/>
            <person name="Ma L.J."/>
            <person name="Mabbitt R."/>
            <person name="Macdonald J."/>
            <person name="Maclean C."/>
            <person name="Major J."/>
            <person name="Manning J."/>
            <person name="Marabella R."/>
            <person name="Maru K."/>
            <person name="Matthews C."/>
            <person name="Mauceli E."/>
            <person name="Mccarthy M."/>
            <person name="Mcdonough S."/>
            <person name="Mcghee T."/>
            <person name="Meldrim J."/>
            <person name="Meneus L."/>
            <person name="Mesirov J."/>
            <person name="Mihalev A."/>
            <person name="Mihova T."/>
            <person name="Mikkelsen T."/>
            <person name="Mlenga V."/>
            <person name="Moru K."/>
            <person name="Mozes J."/>
            <person name="Mulrain L."/>
            <person name="Munson G."/>
            <person name="Naylor J."/>
            <person name="Newes C."/>
            <person name="Nguyen C."/>
            <person name="Nguyen N."/>
            <person name="Nguyen T."/>
            <person name="Nicol R."/>
            <person name="Nielsen C."/>
            <person name="Nizzari M."/>
            <person name="Norbu C."/>
            <person name="Norbu N."/>
            <person name="O'donnell P."/>
            <person name="Okoawo O."/>
            <person name="O'leary S."/>
            <person name="Omotosho B."/>
            <person name="O'neill K."/>
            <person name="Osman S."/>
            <person name="Parker S."/>
            <person name="Perrin D."/>
            <person name="Phunkhang P."/>
            <person name="Piqani B."/>
            <person name="Purcell S."/>
            <person name="Rachupka T."/>
            <person name="Ramasamy U."/>
            <person name="Rameau R."/>
            <person name="Ray V."/>
            <person name="Raymond C."/>
            <person name="Retta R."/>
            <person name="Richardson S."/>
            <person name="Rise C."/>
            <person name="Rodriguez J."/>
            <person name="Rogers J."/>
            <person name="Rogov P."/>
            <person name="Rutman M."/>
            <person name="Schupbach R."/>
            <person name="Seaman C."/>
            <person name="Settipalli S."/>
            <person name="Sharpe T."/>
            <person name="Sheridan J."/>
            <person name="Sherpa N."/>
            <person name="Shi J."/>
            <person name="Smirnov S."/>
            <person name="Smith C."/>
            <person name="Sougnez C."/>
            <person name="Spencer B."/>
            <person name="Stalker J."/>
            <person name="Stange-thomann N."/>
            <person name="Stavropoulos S."/>
            <person name="Stetson K."/>
            <person name="Stone C."/>
            <person name="Stone S."/>
            <person name="Stubbs M."/>
            <person name="Talamas J."/>
            <person name="Tchuinga P."/>
            <person name="Tenzing P."/>
            <person name="Tesfaye S."/>
            <person name="Theodore J."/>
            <person name="Thoulutsang Y."/>
            <person name="Topham K."/>
            <person name="Towey S."/>
            <person name="Tsamla T."/>
            <person name="Tsomo N."/>
            <person name="Vallee D."/>
            <person name="Vassiliev H."/>
            <person name="Venkataraman V."/>
            <person name="Vinson J."/>
            <person name="Vo A."/>
            <person name="Wade C."/>
            <person name="Wang S."/>
            <person name="Wangchuk T."/>
            <person name="Wangdi T."/>
            <person name="Whittaker C."/>
            <person name="Wilkinson J."/>
            <person name="Wu Y."/>
            <person name="Wyman D."/>
            <person name="Yadav S."/>
            <person name="Yang S."/>
            <person name="Yang X."/>
            <person name="Yeager S."/>
            <person name="Yee E."/>
            <person name="Young G."/>
            <person name="Zainoun J."/>
            <person name="Zembeck L."/>
            <person name="Zimmer A."/>
            <person name="Zody M."/>
            <person name="Lander E."/>
        </authorList>
    </citation>
    <scope>NUCLEOTIDE SEQUENCE [LARGE SCALE GENOMIC DNA]</scope>
</reference>
<dbReference type="InParanoid" id="H2YIV3"/>
<dbReference type="Ensembl" id="ENSCSAVT00000005323.1">
    <property type="protein sequence ID" value="ENSCSAVP00000005252.1"/>
    <property type="gene ID" value="ENSCSAVG00000003130.1"/>
</dbReference>
<dbReference type="Proteomes" id="UP000007875">
    <property type="component" value="Unassembled WGS sequence"/>
</dbReference>
<dbReference type="HOGENOM" id="CLU_3227007_0_0_1"/>
<reference evidence="1" key="2">
    <citation type="submission" date="2025-08" db="UniProtKB">
        <authorList>
            <consortium name="Ensembl"/>
        </authorList>
    </citation>
    <scope>IDENTIFICATION</scope>
</reference>
<sequence length="44" mass="5046">MRNLTKLISVVLLEVEMELPCTRAVIQSQARRKTTIRANQVFST</sequence>
<proteinExistence type="predicted"/>